<dbReference type="InterPro" id="IPR003497">
    <property type="entry name" value="BRO_N_domain"/>
</dbReference>
<accession>A0AAE9BM70</accession>
<reference evidence="2" key="1">
    <citation type="submission" date="2021-07" db="EMBL/GenBank/DDBJ databases">
        <title>A sheep in wolf's clothing: the temperate origins of bacteriophage T7.</title>
        <authorList>
            <person name="Boeckman J.X."/>
            <person name="Korn A."/>
            <person name="Yao G."/>
            <person name="Ravindran A."/>
            <person name="Gonzalez C."/>
            <person name="Gill J."/>
        </authorList>
    </citation>
    <scope>NUCLEOTIDE SEQUENCE</scope>
</reference>
<keyword evidence="3" id="KW-1185">Reference proteome</keyword>
<protein>
    <submittedName>
        <fullName evidence="2">Antirepressor</fullName>
    </submittedName>
</protein>
<proteinExistence type="predicted"/>
<name>A0AAE9BM70_9CAUD</name>
<feature type="domain" description="Bro-N" evidence="1">
    <location>
        <begin position="16"/>
        <end position="108"/>
    </location>
</feature>
<organism evidence="2 3">
    <name type="scientific">Desulfovibrio phage ProddE</name>
    <dbReference type="NCBI Taxonomy" id="2866661"/>
    <lineage>
        <taxon>Viruses</taxon>
        <taxon>Duplodnaviria</taxon>
        <taxon>Heunggongvirae</taxon>
        <taxon>Uroviricota</taxon>
        <taxon>Caudoviricetes</taxon>
        <taxon>Autographivirales</taxon>
        <taxon>Autographivirales incertae sedis</taxon>
        <taxon>Proddevirus</taxon>
        <taxon>Proddevirus proddE</taxon>
    </lineage>
</organism>
<dbReference type="PANTHER" id="PTHR36180">
    <property type="entry name" value="DNA-BINDING PROTEIN-RELATED-RELATED"/>
    <property type="match status" value="1"/>
</dbReference>
<dbReference type="EMBL" id="MZ666938">
    <property type="protein sequence ID" value="UAJ16888.1"/>
    <property type="molecule type" value="Genomic_DNA"/>
</dbReference>
<dbReference type="SMART" id="SM01040">
    <property type="entry name" value="Bro-N"/>
    <property type="match status" value="1"/>
</dbReference>
<evidence type="ECO:0000313" key="2">
    <source>
        <dbReference type="EMBL" id="UAJ16888.1"/>
    </source>
</evidence>
<evidence type="ECO:0000259" key="1">
    <source>
        <dbReference type="SMART" id="SM01040"/>
    </source>
</evidence>
<dbReference type="Proteomes" id="UP000827424">
    <property type="component" value="Segment"/>
</dbReference>
<evidence type="ECO:0000313" key="3">
    <source>
        <dbReference type="Proteomes" id="UP000827424"/>
    </source>
</evidence>
<dbReference type="PANTHER" id="PTHR36180:SF2">
    <property type="entry name" value="BRO FAMILY PROTEIN"/>
    <property type="match status" value="1"/>
</dbReference>
<sequence>MSSNLPVVFSNEHFGSVRVIEKEGEPWFVARDVCAMLGFDDGHTNDAIKGLDEDEKATPLKIVGRNDFNGLRKDSLLVNEPGLYSLILRSNKPEAKAFKRWITHEVIPAIRRTGTYINQNIADPMFLRQMADVIEQKNKALAEANQQLALAAPKAEVYDAVVADRRLTLNVFCRRLRGVNLLKVKESLMNCGVLYRAVGGRVYRVYAKYRNTHFEEKFDNATGNCTILVLEEGQKLLTNLYNTGQLIMKQGYVHNGSGVAES</sequence>
<gene>
    <name evidence="2" type="ORF">CPT_ProddE_007</name>
</gene>
<dbReference type="Pfam" id="PF02498">
    <property type="entry name" value="Bro-N"/>
    <property type="match status" value="1"/>
</dbReference>